<dbReference type="Gene3D" id="1.10.246.130">
    <property type="match status" value="1"/>
</dbReference>
<evidence type="ECO:0000256" key="3">
    <source>
        <dbReference type="ARBA" id="ARBA00022801"/>
    </source>
</evidence>
<dbReference type="PANTHER" id="PTHR43199">
    <property type="entry name" value="GLUTATHIONE HYDROLASE"/>
    <property type="match status" value="1"/>
</dbReference>
<keyword evidence="4" id="KW-0865">Zymogen</keyword>
<accession>A0A6N9YNX8</accession>
<sequence length="584" mass="60100">MRMTHVAQGRGAAAAAEDPRVLDAVRITLERGGNAVDAAVAAAAVQGVCRPMSGGLGGGGFMLIRLPSGRSVVIEHREQASAAFGPESMVGAGGQVLPDGERRVHGHAVGVPGAPRAWAEAIRLYGRLGLAEVLAPAIALADAGFEVDETLHREIAERRADFAMFEPTARIYLDEAGTALPVGAVLTNPDLARTYETFAADGVNVFYDGKIADAIVAAVNEPPVATSYRGDAARPGAMTRADLSGYTARHLEPVRYRYGEYELVGPPLPSSGALTIAEALGILDRVPPADGGDLVGHIHRYLEACRLAFADRSAYLGDGRIVDVPAAALTSDAYLRSRAAAVDVGRAGAGEADASWTGGVSSIDDVTSAAGTEPGDLTAAGASWMLHEPESPSTIHLSVDDGHGMTVSYTSTIVSMGGCGIVVPGTGILLNDALAGRAPGRGGRHGAGRPMPGMRPLSSMAPTMVQRGGRLRMTVGSPGGTTIITTVLQLLHLTLGAGMGLAEALAHPRVTQRGADGGVAEAEPGFLASPLAGALEELGHRFIPWTPMEGIGAANGLQWNDKGDVTAVAEPVRRGSGYAAVWRL</sequence>
<name>A0A6N9YNX8_9ACTN</name>
<dbReference type="Proteomes" id="UP000469185">
    <property type="component" value="Unassembled WGS sequence"/>
</dbReference>
<keyword evidence="6" id="KW-1185">Reference proteome</keyword>
<organism evidence="5 6">
    <name type="scientific">Phytoactinopolyspora alkaliphila</name>
    <dbReference type="NCBI Taxonomy" id="1783498"/>
    <lineage>
        <taxon>Bacteria</taxon>
        <taxon>Bacillati</taxon>
        <taxon>Actinomycetota</taxon>
        <taxon>Actinomycetes</taxon>
        <taxon>Jiangellales</taxon>
        <taxon>Jiangellaceae</taxon>
        <taxon>Phytoactinopolyspora</taxon>
    </lineage>
</organism>
<dbReference type="GO" id="GO:0016740">
    <property type="term" value="F:transferase activity"/>
    <property type="evidence" value="ECO:0007669"/>
    <property type="project" value="UniProtKB-KW"/>
</dbReference>
<dbReference type="GO" id="GO:0016787">
    <property type="term" value="F:hydrolase activity"/>
    <property type="evidence" value="ECO:0007669"/>
    <property type="project" value="UniProtKB-KW"/>
</dbReference>
<dbReference type="PRINTS" id="PR01210">
    <property type="entry name" value="GGTRANSPTASE"/>
</dbReference>
<dbReference type="EMBL" id="JAAGOB010000007">
    <property type="protein sequence ID" value="NED96539.1"/>
    <property type="molecule type" value="Genomic_DNA"/>
</dbReference>
<dbReference type="InterPro" id="IPR043137">
    <property type="entry name" value="GGT_ssub_C"/>
</dbReference>
<dbReference type="PANTHER" id="PTHR43199:SF1">
    <property type="entry name" value="GLUTATHIONE HYDROLASE PROENZYME"/>
    <property type="match status" value="1"/>
</dbReference>
<protein>
    <submittedName>
        <fullName evidence="5">Gamma-glutamyltransferase</fullName>
    </submittedName>
</protein>
<reference evidence="5 6" key="1">
    <citation type="submission" date="2020-02" db="EMBL/GenBank/DDBJ databases">
        <authorList>
            <person name="Li X.-J."/>
            <person name="Feng X.-M."/>
        </authorList>
    </citation>
    <scope>NUCLEOTIDE SEQUENCE [LARGE SCALE GENOMIC DNA]</scope>
    <source>
        <strain evidence="5 6">CGMCC 4.7225</strain>
    </source>
</reference>
<evidence type="ECO:0000256" key="2">
    <source>
        <dbReference type="ARBA" id="ARBA00022679"/>
    </source>
</evidence>
<evidence type="ECO:0000313" key="6">
    <source>
        <dbReference type="Proteomes" id="UP000469185"/>
    </source>
</evidence>
<evidence type="ECO:0000256" key="4">
    <source>
        <dbReference type="ARBA" id="ARBA00023145"/>
    </source>
</evidence>
<dbReference type="Gene3D" id="3.60.20.40">
    <property type="match status" value="1"/>
</dbReference>
<comment type="caution">
    <text evidence="5">The sequence shown here is derived from an EMBL/GenBank/DDBJ whole genome shotgun (WGS) entry which is preliminary data.</text>
</comment>
<dbReference type="InterPro" id="IPR051792">
    <property type="entry name" value="GGT_bact"/>
</dbReference>
<gene>
    <name evidence="5" type="ORF">G1H11_14610</name>
</gene>
<comment type="similarity">
    <text evidence="1">Belongs to the gamma-glutamyltransferase family.</text>
</comment>
<dbReference type="SUPFAM" id="SSF56235">
    <property type="entry name" value="N-terminal nucleophile aminohydrolases (Ntn hydrolases)"/>
    <property type="match status" value="1"/>
</dbReference>
<keyword evidence="3" id="KW-0378">Hydrolase</keyword>
<evidence type="ECO:0000256" key="1">
    <source>
        <dbReference type="ARBA" id="ARBA00009381"/>
    </source>
</evidence>
<dbReference type="AlphaFoldDB" id="A0A6N9YNX8"/>
<dbReference type="Pfam" id="PF01019">
    <property type="entry name" value="G_glu_transpept"/>
    <property type="match status" value="1"/>
</dbReference>
<keyword evidence="2 5" id="KW-0808">Transferase</keyword>
<dbReference type="InterPro" id="IPR043138">
    <property type="entry name" value="GGT_lsub"/>
</dbReference>
<evidence type="ECO:0000313" key="5">
    <source>
        <dbReference type="EMBL" id="NED96539.1"/>
    </source>
</evidence>
<proteinExistence type="inferred from homology"/>
<dbReference type="InterPro" id="IPR029055">
    <property type="entry name" value="Ntn_hydrolases_N"/>
</dbReference>